<sequence length="278" mass="31275">MHDVSLDGDPVLAERNSLLVSIPEEMNLRRFEVLQLMECHVPSFEKLLDMIENDTPHYITVVRKGRRNHAVLCNLDLLMRMRRWIDGGRHSIIGKIKGRNPEFIDKGHVFISSRTGEVLHKDSVTSIFDDFFVRAGISNASYHRIRAVAAVRAVGYELDQISAGVEVTADNEMGMSVLTSAANKMGIQPASLKPYLTALVLQRARANPDKRRADVEARTRAADHQFRVAKRKLLGVSGLQDIVRQIDENGRNDLPLLLRQLADRIESDPDCFTVPNDS</sequence>
<dbReference type="InterPro" id="IPR013762">
    <property type="entry name" value="Integrase-like_cat_sf"/>
</dbReference>
<dbReference type="GO" id="GO:0003677">
    <property type="term" value="F:DNA binding"/>
    <property type="evidence" value="ECO:0007669"/>
    <property type="project" value="InterPro"/>
</dbReference>
<dbReference type="GO" id="GO:0006310">
    <property type="term" value="P:DNA recombination"/>
    <property type="evidence" value="ECO:0007669"/>
    <property type="project" value="UniProtKB-KW"/>
</dbReference>
<evidence type="ECO:0000256" key="1">
    <source>
        <dbReference type="ARBA" id="ARBA00023172"/>
    </source>
</evidence>
<organism evidence="2 3">
    <name type="scientific">Sphingobium yanoikuyae</name>
    <name type="common">Sphingomonas yanoikuyae</name>
    <dbReference type="NCBI Taxonomy" id="13690"/>
    <lineage>
        <taxon>Bacteria</taxon>
        <taxon>Pseudomonadati</taxon>
        <taxon>Pseudomonadota</taxon>
        <taxon>Alphaproteobacteria</taxon>
        <taxon>Sphingomonadales</taxon>
        <taxon>Sphingomonadaceae</taxon>
        <taxon>Sphingobium</taxon>
    </lineage>
</organism>
<proteinExistence type="predicted"/>
<comment type="caution">
    <text evidence="2">The sequence shown here is derived from an EMBL/GenBank/DDBJ whole genome shotgun (WGS) entry which is preliminary data.</text>
</comment>
<dbReference type="GO" id="GO:0015074">
    <property type="term" value="P:DNA integration"/>
    <property type="evidence" value="ECO:0007669"/>
    <property type="project" value="InterPro"/>
</dbReference>
<gene>
    <name evidence="2" type="ORF">N5J77_11660</name>
</gene>
<evidence type="ECO:0000313" key="3">
    <source>
        <dbReference type="Proteomes" id="UP001162318"/>
    </source>
</evidence>
<dbReference type="InterPro" id="IPR011010">
    <property type="entry name" value="DNA_brk_join_enz"/>
</dbReference>
<name>A0AA42WWP4_SPHYA</name>
<reference evidence="2" key="1">
    <citation type="submission" date="2022-09" db="EMBL/GenBank/DDBJ databases">
        <title>Intensive care unit water sources are persistently colonized with multi-drug resistant bacteria and are the site of extensive horizontal gene transfer of antibiotic resistance genes.</title>
        <authorList>
            <person name="Diorio-Toth L."/>
        </authorList>
    </citation>
    <scope>NUCLEOTIDE SEQUENCE</scope>
    <source>
        <strain evidence="2">GD03659</strain>
    </source>
</reference>
<dbReference type="Gene3D" id="1.10.443.10">
    <property type="entry name" value="Intergrase catalytic core"/>
    <property type="match status" value="1"/>
</dbReference>
<evidence type="ECO:0000313" key="2">
    <source>
        <dbReference type="EMBL" id="MDH2131781.1"/>
    </source>
</evidence>
<protein>
    <submittedName>
        <fullName evidence="2">Uncharacterized protein</fullName>
    </submittedName>
</protein>
<accession>A0AA42WWP4</accession>
<dbReference type="AlphaFoldDB" id="A0AA42WWP4"/>
<dbReference type="SUPFAM" id="SSF56349">
    <property type="entry name" value="DNA breaking-rejoining enzymes"/>
    <property type="match status" value="1"/>
</dbReference>
<dbReference type="EMBL" id="JAOCKX010000013">
    <property type="protein sequence ID" value="MDH2131781.1"/>
    <property type="molecule type" value="Genomic_DNA"/>
</dbReference>
<keyword evidence="1" id="KW-0233">DNA recombination</keyword>
<dbReference type="Proteomes" id="UP001162318">
    <property type="component" value="Unassembled WGS sequence"/>
</dbReference>
<dbReference type="RefSeq" id="WP_247594303.1">
    <property type="nucleotide sequence ID" value="NZ_JAOCKX010000013.1"/>
</dbReference>